<dbReference type="OrthoDB" id="10663240at2759"/>
<dbReference type="Proteomes" id="UP000030669">
    <property type="component" value="Unassembled WGS sequence"/>
</dbReference>
<keyword evidence="3" id="KW-1185">Reference proteome</keyword>
<sequence length="296" mass="33239">MQSPQLELASRAKLSLDMIPDASPERAYRGFTNTLLAGLARFTTDEPGATNGLQPSFLEVGPQPPRRVCEDLYAIPRDKRLDADESLVTQISGSAHESTTDSLQLTAELFASYEFASVAQLAVAFWPDSEPIMPSLVPNPPGSPDSRQPKGPQRKIKTAPRSPDFLLFLRRMADTGDWSQLPYLAVENRRRGDTSVEKLRLQVGEQVTLMFKDYSELQTSTVSTLSLAGDQWFWQDWAWDAGMQAGIVVRKLSDGFKELFVLVQGEGGEYYDFTPEFKAEWRRFAQRLGMHCDAFY</sequence>
<evidence type="ECO:0000256" key="1">
    <source>
        <dbReference type="SAM" id="MobiDB-lite"/>
    </source>
</evidence>
<dbReference type="HOGENOM" id="CLU_940262_0_0_1"/>
<dbReference type="GeneID" id="19301696"/>
<organism evidence="2 3">
    <name type="scientific">Gloeophyllum trabeum (strain ATCC 11539 / FP-39264 / Madison 617)</name>
    <name type="common">Brown rot fungus</name>
    <dbReference type="NCBI Taxonomy" id="670483"/>
    <lineage>
        <taxon>Eukaryota</taxon>
        <taxon>Fungi</taxon>
        <taxon>Dikarya</taxon>
        <taxon>Basidiomycota</taxon>
        <taxon>Agaricomycotina</taxon>
        <taxon>Agaricomycetes</taxon>
        <taxon>Gloeophyllales</taxon>
        <taxon>Gloeophyllaceae</taxon>
        <taxon>Gloeophyllum</taxon>
    </lineage>
</organism>
<dbReference type="EMBL" id="KB469300">
    <property type="protein sequence ID" value="EPQ56293.1"/>
    <property type="molecule type" value="Genomic_DNA"/>
</dbReference>
<dbReference type="KEGG" id="gtr:GLOTRDRAFT_128244"/>
<protein>
    <submittedName>
        <fullName evidence="2">Uncharacterized protein</fullName>
    </submittedName>
</protein>
<gene>
    <name evidence="2" type="ORF">GLOTRDRAFT_128244</name>
</gene>
<feature type="region of interest" description="Disordered" evidence="1">
    <location>
        <begin position="134"/>
        <end position="158"/>
    </location>
</feature>
<evidence type="ECO:0000313" key="3">
    <source>
        <dbReference type="Proteomes" id="UP000030669"/>
    </source>
</evidence>
<name>S7QA91_GLOTA</name>
<dbReference type="RefSeq" id="XP_007865051.1">
    <property type="nucleotide sequence ID" value="XM_007866860.1"/>
</dbReference>
<accession>S7QA91</accession>
<proteinExistence type="predicted"/>
<reference evidence="2 3" key="1">
    <citation type="journal article" date="2012" name="Science">
        <title>The Paleozoic origin of enzymatic lignin decomposition reconstructed from 31 fungal genomes.</title>
        <authorList>
            <person name="Floudas D."/>
            <person name="Binder M."/>
            <person name="Riley R."/>
            <person name="Barry K."/>
            <person name="Blanchette R.A."/>
            <person name="Henrissat B."/>
            <person name="Martinez A.T."/>
            <person name="Otillar R."/>
            <person name="Spatafora J.W."/>
            <person name="Yadav J.S."/>
            <person name="Aerts A."/>
            <person name="Benoit I."/>
            <person name="Boyd A."/>
            <person name="Carlson A."/>
            <person name="Copeland A."/>
            <person name="Coutinho P.M."/>
            <person name="de Vries R.P."/>
            <person name="Ferreira P."/>
            <person name="Findley K."/>
            <person name="Foster B."/>
            <person name="Gaskell J."/>
            <person name="Glotzer D."/>
            <person name="Gorecki P."/>
            <person name="Heitman J."/>
            <person name="Hesse C."/>
            <person name="Hori C."/>
            <person name="Igarashi K."/>
            <person name="Jurgens J.A."/>
            <person name="Kallen N."/>
            <person name="Kersten P."/>
            <person name="Kohler A."/>
            <person name="Kuees U."/>
            <person name="Kumar T.K.A."/>
            <person name="Kuo A."/>
            <person name="LaButti K."/>
            <person name="Larrondo L.F."/>
            <person name="Lindquist E."/>
            <person name="Ling A."/>
            <person name="Lombard V."/>
            <person name="Lucas S."/>
            <person name="Lundell T."/>
            <person name="Martin R."/>
            <person name="McLaughlin D.J."/>
            <person name="Morgenstern I."/>
            <person name="Morin E."/>
            <person name="Murat C."/>
            <person name="Nagy L.G."/>
            <person name="Nolan M."/>
            <person name="Ohm R.A."/>
            <person name="Patyshakuliyeva A."/>
            <person name="Rokas A."/>
            <person name="Ruiz-Duenas F.J."/>
            <person name="Sabat G."/>
            <person name="Salamov A."/>
            <person name="Samejima M."/>
            <person name="Schmutz J."/>
            <person name="Slot J.C."/>
            <person name="St John F."/>
            <person name="Stenlid J."/>
            <person name="Sun H."/>
            <person name="Sun S."/>
            <person name="Syed K."/>
            <person name="Tsang A."/>
            <person name="Wiebenga A."/>
            <person name="Young D."/>
            <person name="Pisabarro A."/>
            <person name="Eastwood D.C."/>
            <person name="Martin F."/>
            <person name="Cullen D."/>
            <person name="Grigoriev I.V."/>
            <person name="Hibbett D.S."/>
        </authorList>
    </citation>
    <scope>NUCLEOTIDE SEQUENCE [LARGE SCALE GENOMIC DNA]</scope>
    <source>
        <strain evidence="2 3">ATCC 11539</strain>
    </source>
</reference>
<dbReference type="AlphaFoldDB" id="S7QA91"/>
<evidence type="ECO:0000313" key="2">
    <source>
        <dbReference type="EMBL" id="EPQ56293.1"/>
    </source>
</evidence>